<dbReference type="OrthoDB" id="292576at2"/>
<feature type="compositionally biased region" description="Basic and acidic residues" evidence="1">
    <location>
        <begin position="432"/>
        <end position="444"/>
    </location>
</feature>
<sequence length="469" mass="50952">MKRISPLLTVVLMTLYPHAGWAAETTEEVVSRAMGALNHGRIDTFVKAMHPDTLEEIRASVLEILDLAITAGKEAQFLEGFDVKDAEALKALDAPQIFAAICRKATSAPEAKKALATTRIDVVGHFFAGTDKAYVVYRSKMNLDGMSIDRLNAASLLRSGTDWKMSLLDELAGQIVAMKQGFVGKPVLPDIKAAKVEPLGHILEGKKTAMVVYRMVLPAGEGSMTKLAVLSVNASDPGWEAVRKDETEKVTTLIEKSLGIRRVTPEMMAAQKKRAERMFEQLEAQQAKNLRRNHGQMPELGRMNQLPEAPELPEGMIALPDKFFGLNHDRFHDIAPKGSVLVGAHVSYIMKFGGPKISSVRPVYRVGGKIVDGKRYGSLQSKEVKAIAKPGYAVGAVNTHTGLTVDGFELVFMRIEGDHLDTSDSYTSPCLGDKRGGSPRDVSSEGKLPVGLQGRAGKEVNALGLIVRE</sequence>
<evidence type="ECO:0000313" key="4">
    <source>
        <dbReference type="Proteomes" id="UP000010798"/>
    </source>
</evidence>
<proteinExistence type="predicted"/>
<dbReference type="HOGENOM" id="CLU_582526_0_0_0"/>
<feature type="signal peptide" evidence="2">
    <location>
        <begin position="1"/>
        <end position="22"/>
    </location>
</feature>
<evidence type="ECO:0000313" key="3">
    <source>
        <dbReference type="EMBL" id="AGA24566.1"/>
    </source>
</evidence>
<dbReference type="eggNOG" id="ENOG5033JQY">
    <property type="taxonomic scope" value="Bacteria"/>
</dbReference>
<dbReference type="AlphaFoldDB" id="L0D7F7"/>
<gene>
    <name evidence="3" type="ordered locus">Sinac_0105</name>
</gene>
<evidence type="ECO:0000256" key="1">
    <source>
        <dbReference type="SAM" id="MobiDB-lite"/>
    </source>
</evidence>
<protein>
    <submittedName>
        <fullName evidence="3">Uncharacterized protein</fullName>
    </submittedName>
</protein>
<dbReference type="Proteomes" id="UP000010798">
    <property type="component" value="Chromosome"/>
</dbReference>
<feature type="chain" id="PRO_5003939916" evidence="2">
    <location>
        <begin position="23"/>
        <end position="469"/>
    </location>
</feature>
<name>L0D7F7_SINAD</name>
<evidence type="ECO:0000256" key="2">
    <source>
        <dbReference type="SAM" id="SignalP"/>
    </source>
</evidence>
<reference evidence="3 4" key="1">
    <citation type="submission" date="2012-02" db="EMBL/GenBank/DDBJ databases">
        <title>Complete sequence of chromosome of Singulisphaera acidiphila DSM 18658.</title>
        <authorList>
            <consortium name="US DOE Joint Genome Institute (JGI-PGF)"/>
            <person name="Lucas S."/>
            <person name="Copeland A."/>
            <person name="Lapidus A."/>
            <person name="Glavina del Rio T."/>
            <person name="Dalin E."/>
            <person name="Tice H."/>
            <person name="Bruce D."/>
            <person name="Goodwin L."/>
            <person name="Pitluck S."/>
            <person name="Peters L."/>
            <person name="Ovchinnikova G."/>
            <person name="Chertkov O."/>
            <person name="Kyrpides N."/>
            <person name="Mavromatis K."/>
            <person name="Ivanova N."/>
            <person name="Brettin T."/>
            <person name="Detter J.C."/>
            <person name="Han C."/>
            <person name="Larimer F."/>
            <person name="Land M."/>
            <person name="Hauser L."/>
            <person name="Markowitz V."/>
            <person name="Cheng J.-F."/>
            <person name="Hugenholtz P."/>
            <person name="Woyke T."/>
            <person name="Wu D."/>
            <person name="Tindall B."/>
            <person name="Pomrenke H."/>
            <person name="Brambilla E."/>
            <person name="Klenk H.-P."/>
            <person name="Eisen J.A."/>
        </authorList>
    </citation>
    <scope>NUCLEOTIDE SEQUENCE [LARGE SCALE GENOMIC DNA]</scope>
    <source>
        <strain evidence="4">ATCC BAA-1392 / DSM 18658 / VKM B-2454 / MOB10</strain>
    </source>
</reference>
<feature type="region of interest" description="Disordered" evidence="1">
    <location>
        <begin position="424"/>
        <end position="448"/>
    </location>
</feature>
<dbReference type="RefSeq" id="WP_015243751.1">
    <property type="nucleotide sequence ID" value="NC_019892.1"/>
</dbReference>
<accession>L0D7F7</accession>
<dbReference type="EMBL" id="CP003364">
    <property type="protein sequence ID" value="AGA24566.1"/>
    <property type="molecule type" value="Genomic_DNA"/>
</dbReference>
<dbReference type="KEGG" id="saci:Sinac_0105"/>
<organism evidence="3 4">
    <name type="scientific">Singulisphaera acidiphila (strain ATCC BAA-1392 / DSM 18658 / VKM B-2454 / MOB10)</name>
    <dbReference type="NCBI Taxonomy" id="886293"/>
    <lineage>
        <taxon>Bacteria</taxon>
        <taxon>Pseudomonadati</taxon>
        <taxon>Planctomycetota</taxon>
        <taxon>Planctomycetia</taxon>
        <taxon>Isosphaerales</taxon>
        <taxon>Isosphaeraceae</taxon>
        <taxon>Singulisphaera</taxon>
    </lineage>
</organism>
<keyword evidence="4" id="KW-1185">Reference proteome</keyword>
<keyword evidence="2" id="KW-0732">Signal</keyword>